<name>A0ABR3DM15_NEUIN</name>
<evidence type="ECO:0000256" key="1">
    <source>
        <dbReference type="SAM" id="MobiDB-lite"/>
    </source>
</evidence>
<evidence type="ECO:0000313" key="2">
    <source>
        <dbReference type="EMBL" id="KAL0473705.1"/>
    </source>
</evidence>
<dbReference type="EMBL" id="JAVLET010000002">
    <property type="protein sequence ID" value="KAL0473705.1"/>
    <property type="molecule type" value="Genomic_DNA"/>
</dbReference>
<gene>
    <name evidence="2" type="ORF">QR685DRAFT_437367</name>
</gene>
<organism evidence="2 3">
    <name type="scientific">Neurospora intermedia</name>
    <dbReference type="NCBI Taxonomy" id="5142"/>
    <lineage>
        <taxon>Eukaryota</taxon>
        <taxon>Fungi</taxon>
        <taxon>Dikarya</taxon>
        <taxon>Ascomycota</taxon>
        <taxon>Pezizomycotina</taxon>
        <taxon>Sordariomycetes</taxon>
        <taxon>Sordariomycetidae</taxon>
        <taxon>Sordariales</taxon>
        <taxon>Sordariaceae</taxon>
        <taxon>Neurospora</taxon>
    </lineage>
</organism>
<accession>A0ABR3DM15</accession>
<feature type="region of interest" description="Disordered" evidence="1">
    <location>
        <begin position="40"/>
        <end position="61"/>
    </location>
</feature>
<protein>
    <submittedName>
        <fullName evidence="2">Uncharacterized protein</fullName>
    </submittedName>
</protein>
<keyword evidence="3" id="KW-1185">Reference proteome</keyword>
<dbReference type="Proteomes" id="UP001451303">
    <property type="component" value="Unassembled WGS sequence"/>
</dbReference>
<reference evidence="2 3" key="1">
    <citation type="submission" date="2023-09" db="EMBL/GenBank/DDBJ databases">
        <title>Multi-omics analysis of a traditional fermented food reveals byproduct-associated fungal strains for waste-to-food upcycling.</title>
        <authorList>
            <consortium name="Lawrence Berkeley National Laboratory"/>
            <person name="Rekdal V.M."/>
            <person name="Villalobos-Escobedo J.M."/>
            <person name="Rodriguez-Valeron N."/>
            <person name="Garcia M.O."/>
            <person name="Vasquez D.P."/>
            <person name="Damayanti I."/>
            <person name="Sorensen P.M."/>
            <person name="Baidoo E.E."/>
            <person name="De Carvalho A.C."/>
            <person name="Riley R."/>
            <person name="Lipzen A."/>
            <person name="He G."/>
            <person name="Yan M."/>
            <person name="Haridas S."/>
            <person name="Daum C."/>
            <person name="Yoshinaga Y."/>
            <person name="Ng V."/>
            <person name="Grigoriev I.V."/>
            <person name="Munk R."/>
            <person name="Nuraida L."/>
            <person name="Wijaya C.H."/>
            <person name="Morales P.-C."/>
            <person name="Keasling J.D."/>
        </authorList>
    </citation>
    <scope>NUCLEOTIDE SEQUENCE [LARGE SCALE GENOMIC DNA]</scope>
    <source>
        <strain evidence="2 3">FGSC 2613</strain>
    </source>
</reference>
<proteinExistence type="predicted"/>
<comment type="caution">
    <text evidence="2">The sequence shown here is derived from an EMBL/GenBank/DDBJ whole genome shotgun (WGS) entry which is preliminary data.</text>
</comment>
<sequence>MGHGRWSLSLRFRPDACFAVVTVGSTPPKWKGAAVTTPWAFAGKAHRQPGQRRAGRPKEGR</sequence>
<evidence type="ECO:0000313" key="3">
    <source>
        <dbReference type="Proteomes" id="UP001451303"/>
    </source>
</evidence>
<feature type="compositionally biased region" description="Basic residues" evidence="1">
    <location>
        <begin position="44"/>
        <end position="55"/>
    </location>
</feature>